<accession>A0A4Y9XZL6</accession>
<name>A0A4Y9XZL6_9APHY</name>
<comment type="caution">
    <text evidence="1">The sequence shown here is derived from an EMBL/GenBank/DDBJ whole genome shotgun (WGS) entry which is preliminary data.</text>
</comment>
<gene>
    <name evidence="1" type="ORF">EVJ58_g8440</name>
</gene>
<dbReference type="STRING" id="34475.A0A4Y9XZL6"/>
<proteinExistence type="predicted"/>
<evidence type="ECO:0000313" key="1">
    <source>
        <dbReference type="EMBL" id="TFY55138.1"/>
    </source>
</evidence>
<sequence length="397" mass="44182">MVAVASATVTGEPDGPIDLVRDDPLISTIDSLYINISRPVPDRSAHAWAASMPGYLQNIDVRTIEFNLGTFISDSFQLDSLNFSLLDSVLTLLVSRSKRPEVVVTFRMRVQLAEDNLCLVCCAWVPTTRLHKLRAVTLRTPARCLWLETLLDSPLVNSADIPLCVGELTVGANPNDTQYDSADTGAVWEHPGLVPLLCRFARVQCLRLDNLKWSPGAFPPRAARQFMAAFPRLKRLVMKVAVFHSPEDLLLLLSAFPLLTSVAVSFVSWFNQDVVTHWTTSPRRPRKQSSEPIVLSLKSFTTDPTSYIAVITAASVSQNTWRLALDELEWIGHEKFHSDWMLARAYEQSAAFINPLSDITAHLFAVEGRGKSHSRAHFAHPLIDGANTQAYWISSPH</sequence>
<reference evidence="1 2" key="1">
    <citation type="submission" date="2019-01" db="EMBL/GenBank/DDBJ databases">
        <title>Genome sequencing of the rare red list fungi Fomitopsis rosea.</title>
        <authorList>
            <person name="Buettner E."/>
            <person name="Kellner H."/>
        </authorList>
    </citation>
    <scope>NUCLEOTIDE SEQUENCE [LARGE SCALE GENOMIC DNA]</scope>
    <source>
        <strain evidence="1 2">DSM 105464</strain>
    </source>
</reference>
<protein>
    <submittedName>
        <fullName evidence="1">Uncharacterized protein</fullName>
    </submittedName>
</protein>
<dbReference type="AlphaFoldDB" id="A0A4Y9XZL6"/>
<dbReference type="EMBL" id="SEKV01000622">
    <property type="protein sequence ID" value="TFY55138.1"/>
    <property type="molecule type" value="Genomic_DNA"/>
</dbReference>
<dbReference type="Proteomes" id="UP000298390">
    <property type="component" value="Unassembled WGS sequence"/>
</dbReference>
<organism evidence="1 2">
    <name type="scientific">Rhodofomes roseus</name>
    <dbReference type="NCBI Taxonomy" id="34475"/>
    <lineage>
        <taxon>Eukaryota</taxon>
        <taxon>Fungi</taxon>
        <taxon>Dikarya</taxon>
        <taxon>Basidiomycota</taxon>
        <taxon>Agaricomycotina</taxon>
        <taxon>Agaricomycetes</taxon>
        <taxon>Polyporales</taxon>
        <taxon>Rhodofomes</taxon>
    </lineage>
</organism>
<evidence type="ECO:0000313" key="2">
    <source>
        <dbReference type="Proteomes" id="UP000298390"/>
    </source>
</evidence>